<dbReference type="RefSeq" id="WP_031094708.1">
    <property type="nucleotide sequence ID" value="NZ_JBFADZ010000027.1"/>
</dbReference>
<gene>
    <name evidence="3" type="ORF">ACFPRK_27345</name>
</gene>
<dbReference type="PANTHER" id="PTHR33993">
    <property type="entry name" value="GLYOXALASE-RELATED"/>
    <property type="match status" value="1"/>
</dbReference>
<dbReference type="InterPro" id="IPR052164">
    <property type="entry name" value="Anthracycline_SecMetBiosynth"/>
</dbReference>
<evidence type="ECO:0000313" key="3">
    <source>
        <dbReference type="EMBL" id="MFC5174274.1"/>
    </source>
</evidence>
<dbReference type="InterPro" id="IPR037523">
    <property type="entry name" value="VOC_core"/>
</dbReference>
<accession>A0ABW0BAH8</accession>
<dbReference type="Proteomes" id="UP001596208">
    <property type="component" value="Unassembled WGS sequence"/>
</dbReference>
<evidence type="ECO:0000259" key="2">
    <source>
        <dbReference type="PROSITE" id="PS51819"/>
    </source>
</evidence>
<reference evidence="4" key="1">
    <citation type="journal article" date="2019" name="Int. J. Syst. Evol. Microbiol.">
        <title>The Global Catalogue of Microorganisms (GCM) 10K type strain sequencing project: providing services to taxonomists for standard genome sequencing and annotation.</title>
        <authorList>
            <consortium name="The Broad Institute Genomics Platform"/>
            <consortium name="The Broad Institute Genome Sequencing Center for Infectious Disease"/>
            <person name="Wu L."/>
            <person name="Ma J."/>
        </authorList>
    </citation>
    <scope>NUCLEOTIDE SEQUENCE [LARGE SCALE GENOMIC DNA]</scope>
    <source>
        <strain evidence="4">CGMCC 4.1721</strain>
    </source>
</reference>
<dbReference type="EMBL" id="JBHSKI010000014">
    <property type="protein sequence ID" value="MFC5174274.1"/>
    <property type="molecule type" value="Genomic_DNA"/>
</dbReference>
<organism evidence="3 4">
    <name type="scientific">Streptomyces mutomycini</name>
    <dbReference type="NCBI Taxonomy" id="284036"/>
    <lineage>
        <taxon>Bacteria</taxon>
        <taxon>Bacillati</taxon>
        <taxon>Actinomycetota</taxon>
        <taxon>Actinomycetes</taxon>
        <taxon>Kitasatosporales</taxon>
        <taxon>Streptomycetaceae</taxon>
        <taxon>Streptomyces</taxon>
    </lineage>
</organism>
<name>A0ABW0BAH8_9ACTN</name>
<evidence type="ECO:0000256" key="1">
    <source>
        <dbReference type="SAM" id="MobiDB-lite"/>
    </source>
</evidence>
<dbReference type="Gene3D" id="3.10.180.10">
    <property type="entry name" value="2,3-Dihydroxybiphenyl 1,2-Dioxygenase, domain 1"/>
    <property type="match status" value="2"/>
</dbReference>
<sequence length="250" mass="26708">MEFTKPAPGGPCWVELSTSDVQAAQAFYAALFGWRSETDPRPEAGGCTMARIGEDAVAAFSPLYRPEQQPAWTVSFATEDADASADTVRSAGGTVLMEPMDVFDLGRFVVATDPAGAVFSLWQARAFSGAERFDDPGTLGWAELRTPDPKGALAFYPSVLGWKVNASEHFTHWGVDGTDFGGMKEQDDKERAETPPHWLPYFTVADAEVAVAIALTAGGTPLSPPRQIPGGPRVAMLRDPQGAGFGIRTP</sequence>
<feature type="domain" description="VOC" evidence="2">
    <location>
        <begin position="10"/>
        <end position="124"/>
    </location>
</feature>
<feature type="region of interest" description="Disordered" evidence="1">
    <location>
        <begin position="222"/>
        <end position="250"/>
    </location>
</feature>
<comment type="caution">
    <text evidence="3">The sequence shown here is derived from an EMBL/GenBank/DDBJ whole genome shotgun (WGS) entry which is preliminary data.</text>
</comment>
<dbReference type="PROSITE" id="PS51819">
    <property type="entry name" value="VOC"/>
    <property type="match status" value="2"/>
</dbReference>
<dbReference type="PANTHER" id="PTHR33993:SF14">
    <property type="entry name" value="GB|AAF24581.1"/>
    <property type="match status" value="1"/>
</dbReference>
<dbReference type="CDD" id="cd07247">
    <property type="entry name" value="SgaA_N_like"/>
    <property type="match status" value="2"/>
</dbReference>
<feature type="domain" description="VOC" evidence="2">
    <location>
        <begin position="138"/>
        <end position="250"/>
    </location>
</feature>
<dbReference type="Pfam" id="PF00903">
    <property type="entry name" value="Glyoxalase"/>
    <property type="match status" value="2"/>
</dbReference>
<keyword evidence="4" id="KW-1185">Reference proteome</keyword>
<dbReference type="SUPFAM" id="SSF54593">
    <property type="entry name" value="Glyoxalase/Bleomycin resistance protein/Dihydroxybiphenyl dioxygenase"/>
    <property type="match status" value="2"/>
</dbReference>
<dbReference type="InterPro" id="IPR004360">
    <property type="entry name" value="Glyas_Fos-R_dOase_dom"/>
</dbReference>
<protein>
    <submittedName>
        <fullName evidence="3">VOC family protein</fullName>
    </submittedName>
</protein>
<evidence type="ECO:0000313" key="4">
    <source>
        <dbReference type="Proteomes" id="UP001596208"/>
    </source>
</evidence>
<proteinExistence type="predicted"/>
<dbReference type="InterPro" id="IPR029068">
    <property type="entry name" value="Glyas_Bleomycin-R_OHBP_Dase"/>
</dbReference>